<feature type="region of interest" description="Disordered" evidence="2">
    <location>
        <begin position="17"/>
        <end position="40"/>
    </location>
</feature>
<name>A0A8S4QUE4_9NEOP</name>
<evidence type="ECO:0000313" key="4">
    <source>
        <dbReference type="Proteomes" id="UP000838756"/>
    </source>
</evidence>
<feature type="compositionally biased region" description="Basic and acidic residues" evidence="2">
    <location>
        <begin position="135"/>
        <end position="154"/>
    </location>
</feature>
<accession>A0A8S4QUE4</accession>
<dbReference type="OrthoDB" id="250836at2759"/>
<keyword evidence="1" id="KW-0175">Coiled coil</keyword>
<feature type="coiled-coil region" evidence="1">
    <location>
        <begin position="168"/>
        <end position="216"/>
    </location>
</feature>
<proteinExistence type="predicted"/>
<dbReference type="AlphaFoldDB" id="A0A8S4QUE4"/>
<feature type="compositionally biased region" description="Pro residues" evidence="2">
    <location>
        <begin position="95"/>
        <end position="112"/>
    </location>
</feature>
<dbReference type="EMBL" id="CAKXAJ010019260">
    <property type="protein sequence ID" value="CAH2218227.1"/>
    <property type="molecule type" value="Genomic_DNA"/>
</dbReference>
<feature type="compositionally biased region" description="Pro residues" evidence="2">
    <location>
        <begin position="59"/>
        <end position="82"/>
    </location>
</feature>
<evidence type="ECO:0000313" key="3">
    <source>
        <dbReference type="EMBL" id="CAH2218227.1"/>
    </source>
</evidence>
<feature type="compositionally biased region" description="Pro residues" evidence="2">
    <location>
        <begin position="22"/>
        <end position="33"/>
    </location>
</feature>
<sequence length="233" mass="25094">MSAAAAETIPQIALYIQESYAGPPPPPPPPPLPAVSAPASVAPAAAFPRPPVVSVAPIAPRPVMPIGQPPLPPPPPPPPPTVPTTSVRQQAPVFTAPPPTAPFTMAHPPPSIPVYDSSKPPPPIMPAHAQIKSSEPTKRKASNDDSNVRIKMKKGEDETIADQLCENCVQRELRIDAIKKQLEAINEEEEYGTLDYKKKIEEYQNLKEILKSLISTDLVQKFVEENVEVGENS</sequence>
<protein>
    <submittedName>
        <fullName evidence="3">Jg26700 protein</fullName>
    </submittedName>
</protein>
<feature type="region of interest" description="Disordered" evidence="2">
    <location>
        <begin position="57"/>
        <end position="154"/>
    </location>
</feature>
<comment type="caution">
    <text evidence="3">The sequence shown here is derived from an EMBL/GenBank/DDBJ whole genome shotgun (WGS) entry which is preliminary data.</text>
</comment>
<reference evidence="3" key="1">
    <citation type="submission" date="2022-03" db="EMBL/GenBank/DDBJ databases">
        <authorList>
            <person name="Lindestad O."/>
        </authorList>
    </citation>
    <scope>NUCLEOTIDE SEQUENCE</scope>
</reference>
<evidence type="ECO:0000256" key="1">
    <source>
        <dbReference type="SAM" id="Coils"/>
    </source>
</evidence>
<gene>
    <name evidence="3" type="primary">jg26700</name>
    <name evidence="3" type="ORF">PAEG_LOCUS6074</name>
</gene>
<evidence type="ECO:0000256" key="2">
    <source>
        <dbReference type="SAM" id="MobiDB-lite"/>
    </source>
</evidence>
<organism evidence="3 4">
    <name type="scientific">Pararge aegeria aegeria</name>
    <dbReference type="NCBI Taxonomy" id="348720"/>
    <lineage>
        <taxon>Eukaryota</taxon>
        <taxon>Metazoa</taxon>
        <taxon>Ecdysozoa</taxon>
        <taxon>Arthropoda</taxon>
        <taxon>Hexapoda</taxon>
        <taxon>Insecta</taxon>
        <taxon>Pterygota</taxon>
        <taxon>Neoptera</taxon>
        <taxon>Endopterygota</taxon>
        <taxon>Lepidoptera</taxon>
        <taxon>Glossata</taxon>
        <taxon>Ditrysia</taxon>
        <taxon>Papilionoidea</taxon>
        <taxon>Nymphalidae</taxon>
        <taxon>Satyrinae</taxon>
        <taxon>Satyrini</taxon>
        <taxon>Parargina</taxon>
        <taxon>Pararge</taxon>
    </lineage>
</organism>
<dbReference type="Proteomes" id="UP000838756">
    <property type="component" value="Unassembled WGS sequence"/>
</dbReference>
<keyword evidence="4" id="KW-1185">Reference proteome</keyword>